<dbReference type="GO" id="GO:0046081">
    <property type="term" value="P:dUTP catabolic process"/>
    <property type="evidence" value="ECO:0007669"/>
    <property type="project" value="TreeGrafter"/>
</dbReference>
<accession>A0A9D1V4F3</accession>
<evidence type="ECO:0000313" key="3">
    <source>
        <dbReference type="EMBL" id="HIX05872.1"/>
    </source>
</evidence>
<keyword evidence="3" id="KW-0378">Hydrolase</keyword>
<dbReference type="GO" id="GO:0006203">
    <property type="term" value="P:dGTP catabolic process"/>
    <property type="evidence" value="ECO:0007669"/>
    <property type="project" value="TreeGrafter"/>
</dbReference>
<feature type="domain" description="NTP pyrophosphohydrolase MazG-like" evidence="2">
    <location>
        <begin position="35"/>
        <end position="108"/>
    </location>
</feature>
<keyword evidence="1" id="KW-0175">Coiled coil</keyword>
<dbReference type="SUPFAM" id="SSF101386">
    <property type="entry name" value="all-alpha NTP pyrophosphatases"/>
    <property type="match status" value="2"/>
</dbReference>
<dbReference type="GO" id="GO:0006950">
    <property type="term" value="P:response to stress"/>
    <property type="evidence" value="ECO:0007669"/>
    <property type="project" value="UniProtKB-ARBA"/>
</dbReference>
<dbReference type="GO" id="GO:0046052">
    <property type="term" value="P:UTP catabolic process"/>
    <property type="evidence" value="ECO:0007669"/>
    <property type="project" value="TreeGrafter"/>
</dbReference>
<feature type="coiled-coil region" evidence="1">
    <location>
        <begin position="167"/>
        <end position="194"/>
    </location>
</feature>
<gene>
    <name evidence="3" type="primary">mazG</name>
    <name evidence="3" type="ORF">H9865_07195</name>
</gene>
<dbReference type="FunFam" id="1.10.287.1080:FF:000001">
    <property type="entry name" value="Nucleoside triphosphate pyrophosphohydrolase"/>
    <property type="match status" value="1"/>
</dbReference>
<dbReference type="InterPro" id="IPR048011">
    <property type="entry name" value="NTP-PPase_MazG-like_C"/>
</dbReference>
<sequence length="269" mass="29747">MVDFEQKEHYTAQDLVRIVALLRDPDHGCPWDKEQTHRSIRSNFIEETYEALEAIDLADAHLLEEELGDVLLQVALHCQMEAEQGTFDFDSVCDGICKKLIYRHPHVFGDTVAETTGEVLSNWEALKNAEKERTTAKSRLESVPAAFPALMRAAKVQKRAGAYGFAYPDAAAALADLESELAELKEAMATGEGVQWELGDVLFAAANLGRMLGQDSEQALSEATTRFQNRVIACEEQAAAEGMALEDVSPADLDRYWKAAKQTEQTPKG</sequence>
<dbReference type="NCBIfam" id="NF007113">
    <property type="entry name" value="PRK09562.1"/>
    <property type="match status" value="1"/>
</dbReference>
<evidence type="ECO:0000259" key="2">
    <source>
        <dbReference type="Pfam" id="PF03819"/>
    </source>
</evidence>
<reference evidence="3" key="2">
    <citation type="submission" date="2021-04" db="EMBL/GenBank/DDBJ databases">
        <authorList>
            <person name="Gilroy R."/>
        </authorList>
    </citation>
    <scope>NUCLEOTIDE SEQUENCE</scope>
    <source>
        <strain evidence="3">2239</strain>
    </source>
</reference>
<evidence type="ECO:0000313" key="4">
    <source>
        <dbReference type="Proteomes" id="UP000824193"/>
    </source>
</evidence>
<dbReference type="Pfam" id="PF03819">
    <property type="entry name" value="MazG"/>
    <property type="match status" value="1"/>
</dbReference>
<reference evidence="3" key="1">
    <citation type="journal article" date="2021" name="PeerJ">
        <title>Extensive microbial diversity within the chicken gut microbiome revealed by metagenomics and culture.</title>
        <authorList>
            <person name="Gilroy R."/>
            <person name="Ravi A."/>
            <person name="Getino M."/>
            <person name="Pursley I."/>
            <person name="Horton D.L."/>
            <person name="Alikhan N.F."/>
            <person name="Baker D."/>
            <person name="Gharbi K."/>
            <person name="Hall N."/>
            <person name="Watson M."/>
            <person name="Adriaenssens E.M."/>
            <person name="Foster-Nyarko E."/>
            <person name="Jarju S."/>
            <person name="Secka A."/>
            <person name="Antonio M."/>
            <person name="Oren A."/>
            <person name="Chaudhuri R.R."/>
            <person name="La Ragione R."/>
            <person name="Hildebrand F."/>
            <person name="Pallen M.J."/>
        </authorList>
    </citation>
    <scope>NUCLEOTIDE SEQUENCE</scope>
    <source>
        <strain evidence="3">2239</strain>
    </source>
</reference>
<proteinExistence type="predicted"/>
<protein>
    <submittedName>
        <fullName evidence="3">Nucleoside triphosphate pyrophosphohydrolase</fullName>
        <ecNumber evidence="3">3.6.1.9</ecNumber>
    </submittedName>
</protein>
<dbReference type="GO" id="GO:0047429">
    <property type="term" value="F:nucleoside triphosphate diphosphatase activity"/>
    <property type="evidence" value="ECO:0007669"/>
    <property type="project" value="UniProtKB-EC"/>
</dbReference>
<dbReference type="GO" id="GO:0046047">
    <property type="term" value="P:TTP catabolic process"/>
    <property type="evidence" value="ECO:0007669"/>
    <property type="project" value="TreeGrafter"/>
</dbReference>
<name>A0A9D1V4F3_9FIRM</name>
<dbReference type="InterPro" id="IPR004518">
    <property type="entry name" value="MazG-like_dom"/>
</dbReference>
<dbReference type="InterPro" id="IPR011551">
    <property type="entry name" value="NTP_PyrPHydrolase_MazG"/>
</dbReference>
<dbReference type="NCBIfam" id="TIGR00444">
    <property type="entry name" value="mazG"/>
    <property type="match status" value="1"/>
</dbReference>
<comment type="caution">
    <text evidence="3">The sequence shown here is derived from an EMBL/GenBank/DDBJ whole genome shotgun (WGS) entry which is preliminary data.</text>
</comment>
<dbReference type="Gene3D" id="1.10.287.1080">
    <property type="entry name" value="MazG-like"/>
    <property type="match status" value="2"/>
</dbReference>
<dbReference type="CDD" id="cd11528">
    <property type="entry name" value="NTP-PPase_MazG_Nterm"/>
    <property type="match status" value="1"/>
</dbReference>
<organism evidence="3 4">
    <name type="scientific">Candidatus Allofournierella pullicola</name>
    <dbReference type="NCBI Taxonomy" id="2838596"/>
    <lineage>
        <taxon>Bacteria</taxon>
        <taxon>Bacillati</taxon>
        <taxon>Bacillota</taxon>
        <taxon>Clostridia</taxon>
        <taxon>Eubacteriales</taxon>
        <taxon>Oscillospiraceae</taxon>
        <taxon>Allofournierella</taxon>
    </lineage>
</organism>
<dbReference type="EC" id="3.6.1.9" evidence="3"/>
<dbReference type="CDD" id="cd11529">
    <property type="entry name" value="NTP-PPase_MazG_Cterm"/>
    <property type="match status" value="1"/>
</dbReference>
<evidence type="ECO:0000256" key="1">
    <source>
        <dbReference type="SAM" id="Coils"/>
    </source>
</evidence>
<dbReference type="Proteomes" id="UP000824193">
    <property type="component" value="Unassembled WGS sequence"/>
</dbReference>
<dbReference type="PANTHER" id="PTHR30522">
    <property type="entry name" value="NUCLEOSIDE TRIPHOSPHATE PYROPHOSPHOHYDROLASE"/>
    <property type="match status" value="1"/>
</dbReference>
<dbReference type="AlphaFoldDB" id="A0A9D1V4F3"/>
<dbReference type="GO" id="GO:0046076">
    <property type="term" value="P:dTTP catabolic process"/>
    <property type="evidence" value="ECO:0007669"/>
    <property type="project" value="TreeGrafter"/>
</dbReference>
<dbReference type="GO" id="GO:0046061">
    <property type="term" value="P:dATP catabolic process"/>
    <property type="evidence" value="ECO:0007669"/>
    <property type="project" value="TreeGrafter"/>
</dbReference>
<dbReference type="PANTHER" id="PTHR30522:SF0">
    <property type="entry name" value="NUCLEOSIDE TRIPHOSPHATE PYROPHOSPHOHYDROLASE"/>
    <property type="match status" value="1"/>
</dbReference>
<dbReference type="InterPro" id="IPR048015">
    <property type="entry name" value="NTP-PPase_MazG-like_N"/>
</dbReference>
<dbReference type="EMBL" id="DXFW01000020">
    <property type="protein sequence ID" value="HIX05872.1"/>
    <property type="molecule type" value="Genomic_DNA"/>
</dbReference>